<dbReference type="InterPro" id="IPR000873">
    <property type="entry name" value="AMP-dep_synth/lig_dom"/>
</dbReference>
<comment type="similarity">
    <text evidence="1">Belongs to the ATP-dependent AMP-binding enzyme family.</text>
</comment>
<dbReference type="GeneID" id="111010017"/>
<protein>
    <submittedName>
        <fullName evidence="10">4-coumarate--CoA ligase-like 5</fullName>
    </submittedName>
</protein>
<dbReference type="SUPFAM" id="SSF56801">
    <property type="entry name" value="Acetyl-CoA synthetase-like"/>
    <property type="match status" value="1"/>
</dbReference>
<evidence type="ECO:0000256" key="3">
    <source>
        <dbReference type="ARBA" id="ARBA00022741"/>
    </source>
</evidence>
<feature type="transmembrane region" description="Helical" evidence="6">
    <location>
        <begin position="266"/>
        <end position="287"/>
    </location>
</feature>
<dbReference type="InterPro" id="IPR025110">
    <property type="entry name" value="AMP-bd_C"/>
</dbReference>
<evidence type="ECO:0000313" key="10">
    <source>
        <dbReference type="RefSeq" id="XP_022138968.1"/>
    </source>
</evidence>
<feature type="domain" description="AMP-dependent synthetase/ligase" evidence="7">
    <location>
        <begin position="69"/>
        <end position="426"/>
    </location>
</feature>
<dbReference type="CDD" id="cd05904">
    <property type="entry name" value="4CL"/>
    <property type="match status" value="1"/>
</dbReference>
<feature type="domain" description="AMP-binding enzyme C-terminal" evidence="8">
    <location>
        <begin position="477"/>
        <end position="552"/>
    </location>
</feature>
<dbReference type="PANTHER" id="PTHR24096">
    <property type="entry name" value="LONG-CHAIN-FATTY-ACID--COA LIGASE"/>
    <property type="match status" value="1"/>
</dbReference>
<sequence length="571" mass="61409">MSGEESYTAPAAGEYPRQNAPPPPLSKGGYDVNIAVYHSLVKFDEARKISSRPDLDTATFVLSQFPKAESRVALIDSVTSSRVTYGQLSASIRSLACGLHHALGVRKGDVVFVLSANSILYPVICLAVLSVGAVITTANPVNTASEIAKQVRDSGAKLAVSAPEEIHKLNPTGIPTILTTRPSSGDDVLSVEELIESCADSSESLPNTEVTQSDTAAILYSSGTTGTSKGVVLTHSNLISVIELLTLYVDASSSENDVFLCFIPMFHIYGLVFFGLGLFCRGITIILMQRFNFQAMIDAIEKYKVNNIPAVPPVILGLVKSGGGSDLSSLRRIGSGAAPLGKDIEDAFREKFPWVELRPGYGLTESTGAATCIITDTDAKTHPGSCGMLMPRFSAKIVDIETGEGLPPMKEGELWLKSPTIMKGYLGNQEATEATMDEEGWLKTGDLGYIDEDGFLYIVDRIKELIKHNGYQVAPAELETILVCHTEILDAAVIPMEDEAAGQIPVACVVKASTSQLTEDQVIQFVASQVAPYKKVRGVKFINAIPRSLAGKILRKDLVSQFKQQQLFSKL</sequence>
<dbReference type="Proteomes" id="UP000504603">
    <property type="component" value="Unplaced"/>
</dbReference>
<evidence type="ECO:0000256" key="2">
    <source>
        <dbReference type="ARBA" id="ARBA00022598"/>
    </source>
</evidence>
<evidence type="ECO:0000256" key="5">
    <source>
        <dbReference type="SAM" id="MobiDB-lite"/>
    </source>
</evidence>
<keyword evidence="6" id="KW-0812">Transmembrane</keyword>
<dbReference type="FunFam" id="3.30.300.30:FF:000007">
    <property type="entry name" value="4-coumarate--CoA ligase 2"/>
    <property type="match status" value="1"/>
</dbReference>
<dbReference type="Gene3D" id="3.30.300.30">
    <property type="match status" value="1"/>
</dbReference>
<evidence type="ECO:0000256" key="4">
    <source>
        <dbReference type="ARBA" id="ARBA00022840"/>
    </source>
</evidence>
<evidence type="ECO:0000256" key="1">
    <source>
        <dbReference type="ARBA" id="ARBA00006432"/>
    </source>
</evidence>
<dbReference type="AlphaFoldDB" id="A0A6J1CEK1"/>
<dbReference type="Pfam" id="PF00501">
    <property type="entry name" value="AMP-binding"/>
    <property type="match status" value="1"/>
</dbReference>
<dbReference type="OrthoDB" id="10253869at2759"/>
<keyword evidence="4" id="KW-0067">ATP-binding</keyword>
<dbReference type="GO" id="GO:0016405">
    <property type="term" value="F:CoA-ligase activity"/>
    <property type="evidence" value="ECO:0007669"/>
    <property type="project" value="TreeGrafter"/>
</dbReference>
<keyword evidence="2" id="KW-0436">Ligase</keyword>
<dbReference type="KEGG" id="mcha:111010017"/>
<dbReference type="InterPro" id="IPR042099">
    <property type="entry name" value="ANL_N_sf"/>
</dbReference>
<dbReference type="InterPro" id="IPR045851">
    <property type="entry name" value="AMP-bd_C_sf"/>
</dbReference>
<dbReference type="RefSeq" id="XP_022138968.1">
    <property type="nucleotide sequence ID" value="XM_022283276.1"/>
</dbReference>
<accession>A0A6J1CEK1</accession>
<dbReference type="FunFam" id="3.40.50.12780:FF:000003">
    <property type="entry name" value="Long-chain-fatty-acid--CoA ligase FadD"/>
    <property type="match status" value="1"/>
</dbReference>
<feature type="region of interest" description="Disordered" evidence="5">
    <location>
        <begin position="1"/>
        <end position="25"/>
    </location>
</feature>
<dbReference type="InterPro" id="IPR020845">
    <property type="entry name" value="AMP-binding_CS"/>
</dbReference>
<gene>
    <name evidence="10" type="primary">LOC111010017</name>
</gene>
<keyword evidence="6" id="KW-0472">Membrane</keyword>
<dbReference type="GO" id="GO:0005524">
    <property type="term" value="F:ATP binding"/>
    <property type="evidence" value="ECO:0007669"/>
    <property type="project" value="UniProtKB-KW"/>
</dbReference>
<proteinExistence type="inferred from homology"/>
<dbReference type="PROSITE" id="PS00455">
    <property type="entry name" value="AMP_BINDING"/>
    <property type="match status" value="1"/>
</dbReference>
<keyword evidence="6" id="KW-1133">Transmembrane helix</keyword>
<reference evidence="10" key="1">
    <citation type="submission" date="2025-08" db="UniProtKB">
        <authorList>
            <consortium name="RefSeq"/>
        </authorList>
    </citation>
    <scope>IDENTIFICATION</scope>
    <source>
        <strain evidence="10">OHB3-1</strain>
    </source>
</reference>
<evidence type="ECO:0000313" key="9">
    <source>
        <dbReference type="Proteomes" id="UP000504603"/>
    </source>
</evidence>
<dbReference type="Gene3D" id="3.40.50.12780">
    <property type="entry name" value="N-terminal domain of ligase-like"/>
    <property type="match status" value="1"/>
</dbReference>
<dbReference type="PANTHER" id="PTHR24096:SF337">
    <property type="entry name" value="4-COUMARATE--COA LIGASE"/>
    <property type="match status" value="1"/>
</dbReference>
<evidence type="ECO:0000256" key="6">
    <source>
        <dbReference type="SAM" id="Phobius"/>
    </source>
</evidence>
<organism evidence="9 10">
    <name type="scientific">Momordica charantia</name>
    <name type="common">Bitter gourd</name>
    <name type="synonym">Balsam pear</name>
    <dbReference type="NCBI Taxonomy" id="3673"/>
    <lineage>
        <taxon>Eukaryota</taxon>
        <taxon>Viridiplantae</taxon>
        <taxon>Streptophyta</taxon>
        <taxon>Embryophyta</taxon>
        <taxon>Tracheophyta</taxon>
        <taxon>Spermatophyta</taxon>
        <taxon>Magnoliopsida</taxon>
        <taxon>eudicotyledons</taxon>
        <taxon>Gunneridae</taxon>
        <taxon>Pentapetalae</taxon>
        <taxon>rosids</taxon>
        <taxon>fabids</taxon>
        <taxon>Cucurbitales</taxon>
        <taxon>Cucurbitaceae</taxon>
        <taxon>Momordiceae</taxon>
        <taxon>Momordica</taxon>
    </lineage>
</organism>
<keyword evidence="3" id="KW-0547">Nucleotide-binding</keyword>
<name>A0A6J1CEK1_MOMCH</name>
<evidence type="ECO:0000259" key="8">
    <source>
        <dbReference type="Pfam" id="PF13193"/>
    </source>
</evidence>
<evidence type="ECO:0000259" key="7">
    <source>
        <dbReference type="Pfam" id="PF00501"/>
    </source>
</evidence>
<keyword evidence="9" id="KW-1185">Reference proteome</keyword>
<dbReference type="Pfam" id="PF13193">
    <property type="entry name" value="AMP-binding_C"/>
    <property type="match status" value="1"/>
</dbReference>